<organism evidence="6 7">
    <name type="scientific">Actinocorallia libanotica</name>
    <dbReference type="NCBI Taxonomy" id="46162"/>
    <lineage>
        <taxon>Bacteria</taxon>
        <taxon>Bacillati</taxon>
        <taxon>Actinomycetota</taxon>
        <taxon>Actinomycetes</taxon>
        <taxon>Streptosporangiales</taxon>
        <taxon>Thermomonosporaceae</taxon>
        <taxon>Actinocorallia</taxon>
    </lineage>
</organism>
<comment type="cofactor">
    <cofactor evidence="1">
        <name>Mg(2+)</name>
        <dbReference type="ChEBI" id="CHEBI:18420"/>
    </cofactor>
</comment>
<dbReference type="GO" id="GO:0016787">
    <property type="term" value="F:hydrolase activity"/>
    <property type="evidence" value="ECO:0007669"/>
    <property type="project" value="UniProtKB-KW"/>
</dbReference>
<dbReference type="PANTHER" id="PTHR43046">
    <property type="entry name" value="GDP-MANNOSE MANNOSYL HYDROLASE"/>
    <property type="match status" value="1"/>
</dbReference>
<dbReference type="PROSITE" id="PS00893">
    <property type="entry name" value="NUDIX_BOX"/>
    <property type="match status" value="1"/>
</dbReference>
<dbReference type="SUPFAM" id="SSF55811">
    <property type="entry name" value="Nudix"/>
    <property type="match status" value="1"/>
</dbReference>
<evidence type="ECO:0000313" key="6">
    <source>
        <dbReference type="EMBL" id="GAA0951645.1"/>
    </source>
</evidence>
<dbReference type="PROSITE" id="PS51462">
    <property type="entry name" value="NUDIX"/>
    <property type="match status" value="1"/>
</dbReference>
<dbReference type="PANTHER" id="PTHR43046:SF14">
    <property type="entry name" value="MUTT_NUDIX FAMILY PROTEIN"/>
    <property type="match status" value="1"/>
</dbReference>
<sequence>MQFPVTDPSGDMLTGFIPCSDRAPGAPAPLPASLVVLRSGPFLLLVFDNARGQWELPGGMIDPGETPHQAAVRELREETGQEVDALRLAGHARFRLGPERRLEYAAVFTGRVARPEDSFTPCAEIGACLWWDETTPPPEAAHPLDLEIARLVRTVRRRPGNSR</sequence>
<proteinExistence type="inferred from homology"/>
<feature type="domain" description="Nudix hydrolase" evidence="5">
    <location>
        <begin position="27"/>
        <end position="154"/>
    </location>
</feature>
<name>A0ABN1R477_9ACTN</name>
<evidence type="ECO:0000256" key="4">
    <source>
        <dbReference type="RuleBase" id="RU003476"/>
    </source>
</evidence>
<dbReference type="RefSeq" id="WP_344241370.1">
    <property type="nucleotide sequence ID" value="NZ_BAAAHH010000011.1"/>
</dbReference>
<comment type="similarity">
    <text evidence="2 4">Belongs to the Nudix hydrolase family.</text>
</comment>
<dbReference type="Pfam" id="PF00293">
    <property type="entry name" value="NUDIX"/>
    <property type="match status" value="1"/>
</dbReference>
<dbReference type="InterPro" id="IPR020476">
    <property type="entry name" value="Nudix_hydrolase"/>
</dbReference>
<dbReference type="PRINTS" id="PR00502">
    <property type="entry name" value="NUDIXFAMILY"/>
</dbReference>
<accession>A0ABN1R477</accession>
<keyword evidence="3 4" id="KW-0378">Hydrolase</keyword>
<gene>
    <name evidence="6" type="ORF">GCM10009550_31510</name>
</gene>
<dbReference type="CDD" id="cd02883">
    <property type="entry name" value="NUDIX_Hydrolase"/>
    <property type="match status" value="1"/>
</dbReference>
<protein>
    <submittedName>
        <fullName evidence="6">NUDIX hydrolase</fullName>
    </submittedName>
</protein>
<evidence type="ECO:0000256" key="1">
    <source>
        <dbReference type="ARBA" id="ARBA00001946"/>
    </source>
</evidence>
<evidence type="ECO:0000256" key="2">
    <source>
        <dbReference type="ARBA" id="ARBA00005582"/>
    </source>
</evidence>
<reference evidence="6 7" key="1">
    <citation type="journal article" date="2019" name="Int. J. Syst. Evol. Microbiol.">
        <title>The Global Catalogue of Microorganisms (GCM) 10K type strain sequencing project: providing services to taxonomists for standard genome sequencing and annotation.</title>
        <authorList>
            <consortium name="The Broad Institute Genomics Platform"/>
            <consortium name="The Broad Institute Genome Sequencing Center for Infectious Disease"/>
            <person name="Wu L."/>
            <person name="Ma J."/>
        </authorList>
    </citation>
    <scope>NUCLEOTIDE SEQUENCE [LARGE SCALE GENOMIC DNA]</scope>
    <source>
        <strain evidence="6 7">JCM 10696</strain>
    </source>
</reference>
<dbReference type="Proteomes" id="UP001500665">
    <property type="component" value="Unassembled WGS sequence"/>
</dbReference>
<keyword evidence="7" id="KW-1185">Reference proteome</keyword>
<dbReference type="Gene3D" id="3.90.79.10">
    <property type="entry name" value="Nucleoside Triphosphate Pyrophosphohydrolase"/>
    <property type="match status" value="1"/>
</dbReference>
<evidence type="ECO:0000259" key="5">
    <source>
        <dbReference type="PROSITE" id="PS51462"/>
    </source>
</evidence>
<comment type="caution">
    <text evidence="6">The sequence shown here is derived from an EMBL/GenBank/DDBJ whole genome shotgun (WGS) entry which is preliminary data.</text>
</comment>
<dbReference type="InterPro" id="IPR000086">
    <property type="entry name" value="NUDIX_hydrolase_dom"/>
</dbReference>
<evidence type="ECO:0000256" key="3">
    <source>
        <dbReference type="ARBA" id="ARBA00022801"/>
    </source>
</evidence>
<dbReference type="EMBL" id="BAAAHH010000011">
    <property type="protein sequence ID" value="GAA0951645.1"/>
    <property type="molecule type" value="Genomic_DNA"/>
</dbReference>
<evidence type="ECO:0000313" key="7">
    <source>
        <dbReference type="Proteomes" id="UP001500665"/>
    </source>
</evidence>
<dbReference type="InterPro" id="IPR020084">
    <property type="entry name" value="NUDIX_hydrolase_CS"/>
</dbReference>
<dbReference type="InterPro" id="IPR015797">
    <property type="entry name" value="NUDIX_hydrolase-like_dom_sf"/>
</dbReference>